<organism evidence="1 2">
    <name type="scientific">Astrephomene gubernaculifera</name>
    <dbReference type="NCBI Taxonomy" id="47775"/>
    <lineage>
        <taxon>Eukaryota</taxon>
        <taxon>Viridiplantae</taxon>
        <taxon>Chlorophyta</taxon>
        <taxon>core chlorophytes</taxon>
        <taxon>Chlorophyceae</taxon>
        <taxon>CS clade</taxon>
        <taxon>Chlamydomonadales</taxon>
        <taxon>Astrephomenaceae</taxon>
        <taxon>Astrephomene</taxon>
    </lineage>
</organism>
<protein>
    <submittedName>
        <fullName evidence="1">Uncharacterized protein</fullName>
    </submittedName>
</protein>
<keyword evidence="2" id="KW-1185">Reference proteome</keyword>
<comment type="caution">
    <text evidence="1">The sequence shown here is derived from an EMBL/GenBank/DDBJ whole genome shotgun (WGS) entry which is preliminary data.</text>
</comment>
<dbReference type="SUPFAM" id="SSF48403">
    <property type="entry name" value="Ankyrin repeat"/>
    <property type="match status" value="1"/>
</dbReference>
<dbReference type="InterPro" id="IPR052050">
    <property type="entry name" value="SecEffector_AnkRepeat"/>
</dbReference>
<dbReference type="Gene3D" id="1.25.40.20">
    <property type="entry name" value="Ankyrin repeat-containing domain"/>
    <property type="match status" value="1"/>
</dbReference>
<name>A0AAD3DQT8_9CHLO</name>
<reference evidence="1 2" key="1">
    <citation type="journal article" date="2021" name="Sci. Rep.">
        <title>Genome sequencing of the multicellular alga Astrephomene provides insights into convergent evolution of germ-soma differentiation.</title>
        <authorList>
            <person name="Yamashita S."/>
            <person name="Yamamoto K."/>
            <person name="Matsuzaki R."/>
            <person name="Suzuki S."/>
            <person name="Yamaguchi H."/>
            <person name="Hirooka S."/>
            <person name="Minakuchi Y."/>
            <person name="Miyagishima S."/>
            <person name="Kawachi M."/>
            <person name="Toyoda A."/>
            <person name="Nozaki H."/>
        </authorList>
    </citation>
    <scope>NUCLEOTIDE SEQUENCE [LARGE SCALE GENOMIC DNA]</scope>
    <source>
        <strain evidence="1 2">NIES-4017</strain>
    </source>
</reference>
<accession>A0AAD3DQT8</accession>
<evidence type="ECO:0000313" key="1">
    <source>
        <dbReference type="EMBL" id="GFR45504.1"/>
    </source>
</evidence>
<gene>
    <name evidence="1" type="ORF">Agub_g6892</name>
</gene>
<dbReference type="AlphaFoldDB" id="A0AAD3DQT8"/>
<dbReference type="Proteomes" id="UP001054857">
    <property type="component" value="Unassembled WGS sequence"/>
</dbReference>
<dbReference type="EMBL" id="BMAR01000010">
    <property type="protein sequence ID" value="GFR45504.1"/>
    <property type="molecule type" value="Genomic_DNA"/>
</dbReference>
<dbReference type="PANTHER" id="PTHR46586">
    <property type="entry name" value="ANKYRIN REPEAT-CONTAINING PROTEIN"/>
    <property type="match status" value="1"/>
</dbReference>
<evidence type="ECO:0000313" key="2">
    <source>
        <dbReference type="Proteomes" id="UP001054857"/>
    </source>
</evidence>
<sequence length="280" mass="31286">MWLTGRGYELSSYVGTAAVRNGRADVVRYLLLEGFREPTDFGLPWVELAAQEGRLETLKVLHEWGFPLSDQVLHYAESSQHWAVVGWFLKLVQEGEEVEVDVPGVFQGAASSGHLGLMTSFLDACRRDSVSAGTAEQAWPYDTFSEPLACIAFTCAAEGGCLEALEWLTEQGCPMPEDGKPYWLAAQNGDMATLRCLRRLGCPWGPPGWLVSECVKYVSCCRLPVLQWMLAEGCPADLGQALEAVRVRIAYDGGTEEMLRVQEWLGEQLLRQLWHRLWLE</sequence>
<dbReference type="PANTHER" id="PTHR46586:SF3">
    <property type="entry name" value="ANKYRIN REPEAT-CONTAINING PROTEIN"/>
    <property type="match status" value="1"/>
</dbReference>
<dbReference type="InterPro" id="IPR036770">
    <property type="entry name" value="Ankyrin_rpt-contain_sf"/>
</dbReference>
<proteinExistence type="predicted"/>